<name>A0A2D0N1K3_FLAN2</name>
<feature type="domain" description="Peptidase C14 caspase" evidence="1">
    <location>
        <begin position="5"/>
        <end position="257"/>
    </location>
</feature>
<sequence>MATLYALLVSIDKYPIPRHRLRGCSNDRAEMNGFLKRYAKAQGMSYKGKMLSNKTAKRQDIIDGFQHFKAATSGDCCLFYYSGHGSQAKAPQEFWNNPTGLNESIVCYDSRLADGRDLMDKELAYLIWEATQNKGIHFVSIMDCCHSGSATRTLVKERYRSVEANNKSVELEDYYGYSTYFKDHLTPPGGRHVHLAASADYELAKEKYLDHSDRGVFTYCLLQVLQQGGTFQSYEELMHRTRIKVTGTTTQQHPQLELVGTNGSTGFLGRKTTKGLSYLISYDRPTNRWLLQAGAVQNIVPSQPDFSTTLALEDGTVVTVVRVHAHQSEVSGMEGKDPDQQYAAQLQRNATPPLSIGIDPNLPQNLKDVLTQNLEDYPTIMVHEDLLSPKYLVQYWKDALVLVRPGEKIPVFKRVPVRKTDQEDTDVFLQRVAAVAQWEGLLLHYNPNSAIHQDDIRIEISLESCDGQSKAEVVTDPTVPVILPYCRQTGEWQKPKFRLRIVNENPYANYWVSAVYLSSTFGIDNQYLRKQRLPARQEVWMTYLENGQFKMQFEAFVNSAYLKWGINRISDYIKIFVSTDEALDTDSFLQEDLDLDFGPARGIHKAIGKPSQANDTSGWMVRDVELAIQGPDWEVPVTDHQFNHLPGLSIKGSEKLIAKASLTDYRSAETAFQQAIPNCLTEHKDRPVPISPGLIQSNGLHVLELYHLNDRNLVNTENPIQVKLNRADEQSVILPFGYDRANGAFYRVGYSNGSGMVLLESLPTATPTEKRKSKDGSIKVFFQQIDKELDLRSRTSLADAKLV</sequence>
<dbReference type="GO" id="GO:0004197">
    <property type="term" value="F:cysteine-type endopeptidase activity"/>
    <property type="evidence" value="ECO:0007669"/>
    <property type="project" value="InterPro"/>
</dbReference>
<evidence type="ECO:0000259" key="1">
    <source>
        <dbReference type="Pfam" id="PF00656"/>
    </source>
</evidence>
<dbReference type="Proteomes" id="UP000223913">
    <property type="component" value="Unassembled WGS sequence"/>
</dbReference>
<gene>
    <name evidence="2" type="ORF">CRP01_34450</name>
</gene>
<dbReference type="GO" id="GO:0005737">
    <property type="term" value="C:cytoplasm"/>
    <property type="evidence" value="ECO:0007669"/>
    <property type="project" value="TreeGrafter"/>
</dbReference>
<dbReference type="InterPro" id="IPR050452">
    <property type="entry name" value="Metacaspase"/>
</dbReference>
<accession>A0A2D0N1K3</accession>
<dbReference type="SUPFAM" id="SSF52129">
    <property type="entry name" value="Caspase-like"/>
    <property type="match status" value="1"/>
</dbReference>
<dbReference type="EMBL" id="PDUD01000046">
    <property type="protein sequence ID" value="PHN02009.1"/>
    <property type="molecule type" value="Genomic_DNA"/>
</dbReference>
<dbReference type="OrthoDB" id="1491023at2"/>
<dbReference type="InterPro" id="IPR011600">
    <property type="entry name" value="Pept_C14_caspase"/>
</dbReference>
<dbReference type="InterPro" id="IPR029030">
    <property type="entry name" value="Caspase-like_dom_sf"/>
</dbReference>
<dbReference type="Pfam" id="PF00656">
    <property type="entry name" value="Peptidase_C14"/>
    <property type="match status" value="1"/>
</dbReference>
<keyword evidence="3" id="KW-1185">Reference proteome</keyword>
<dbReference type="GO" id="GO:0006508">
    <property type="term" value="P:proteolysis"/>
    <property type="evidence" value="ECO:0007669"/>
    <property type="project" value="InterPro"/>
</dbReference>
<evidence type="ECO:0000313" key="2">
    <source>
        <dbReference type="EMBL" id="PHN02009.1"/>
    </source>
</evidence>
<proteinExistence type="predicted"/>
<dbReference type="PANTHER" id="PTHR48104">
    <property type="entry name" value="METACASPASE-4"/>
    <property type="match status" value="1"/>
</dbReference>
<dbReference type="Gene3D" id="3.40.50.1460">
    <property type="match status" value="1"/>
</dbReference>
<reference evidence="2 3" key="1">
    <citation type="submission" date="2017-10" db="EMBL/GenBank/DDBJ databases">
        <title>The draft genome sequence of Lewinella nigricans NBRC 102662.</title>
        <authorList>
            <person name="Wang K."/>
        </authorList>
    </citation>
    <scope>NUCLEOTIDE SEQUENCE [LARGE SCALE GENOMIC DNA]</scope>
    <source>
        <strain evidence="2 3">NBRC 102662</strain>
    </source>
</reference>
<dbReference type="AlphaFoldDB" id="A0A2D0N1K3"/>
<evidence type="ECO:0000313" key="3">
    <source>
        <dbReference type="Proteomes" id="UP000223913"/>
    </source>
</evidence>
<organism evidence="2 3">
    <name type="scientific">Flavilitoribacter nigricans (strain ATCC 23147 / DSM 23189 / NBRC 102662 / NCIMB 1420 / SS-2)</name>
    <name type="common">Lewinella nigricans</name>
    <dbReference type="NCBI Taxonomy" id="1122177"/>
    <lineage>
        <taxon>Bacteria</taxon>
        <taxon>Pseudomonadati</taxon>
        <taxon>Bacteroidota</taxon>
        <taxon>Saprospiria</taxon>
        <taxon>Saprospirales</taxon>
        <taxon>Lewinellaceae</taxon>
        <taxon>Flavilitoribacter</taxon>
    </lineage>
</organism>
<comment type="caution">
    <text evidence="2">The sequence shown here is derived from an EMBL/GenBank/DDBJ whole genome shotgun (WGS) entry which is preliminary data.</text>
</comment>
<dbReference type="PANTHER" id="PTHR48104:SF30">
    <property type="entry name" value="METACASPASE-1"/>
    <property type="match status" value="1"/>
</dbReference>
<protein>
    <recommendedName>
        <fullName evidence="1">Peptidase C14 caspase domain-containing protein</fullName>
    </recommendedName>
</protein>
<dbReference type="RefSeq" id="WP_099154632.1">
    <property type="nucleotide sequence ID" value="NZ_PDUD01000046.1"/>
</dbReference>